<dbReference type="Proteomes" id="UP000230709">
    <property type="component" value="Chromosome"/>
</dbReference>
<dbReference type="RefSeq" id="WP_024749485.1">
    <property type="nucleotide sequence ID" value="NZ_CP119869.1"/>
</dbReference>
<keyword evidence="2" id="KW-1185">Reference proteome</keyword>
<dbReference type="EMBL" id="CP023737">
    <property type="protein sequence ID" value="ATQ69751.1"/>
    <property type="molecule type" value="Genomic_DNA"/>
</dbReference>
<sequence>MSDMIDLGDRLARLLFERFGAASRRFDELSSAERDLYFRTAQDVLREVAASAPFDAERLVERVRETRPSRLGFLYMSYALNRTEAASLLAARAALPRQRKPAA</sequence>
<reference evidence="2" key="1">
    <citation type="submission" date="2017-10" db="EMBL/GenBank/DDBJ databases">
        <title>Completed PacBio SMRT sequence of Methylosinus trichosporium OB3b reveals presence of a third large plasmid.</title>
        <authorList>
            <person name="Charles T.C."/>
            <person name="Lynch M.D.J."/>
            <person name="Heil J.R."/>
            <person name="Cheng J."/>
        </authorList>
    </citation>
    <scope>NUCLEOTIDE SEQUENCE [LARGE SCALE GENOMIC DNA]</scope>
    <source>
        <strain evidence="2">OB3b</strain>
    </source>
</reference>
<organism evidence="1 2">
    <name type="scientific">Methylosinus trichosporium (strain ATCC 35070 / NCIMB 11131 / UNIQEM 75 / OB3b)</name>
    <dbReference type="NCBI Taxonomy" id="595536"/>
    <lineage>
        <taxon>Bacteria</taxon>
        <taxon>Pseudomonadati</taxon>
        <taxon>Pseudomonadota</taxon>
        <taxon>Alphaproteobacteria</taxon>
        <taxon>Hyphomicrobiales</taxon>
        <taxon>Methylocystaceae</taxon>
        <taxon>Methylosinus</taxon>
    </lineage>
</organism>
<dbReference type="KEGG" id="mtw:CQW49_19080"/>
<evidence type="ECO:0000313" key="2">
    <source>
        <dbReference type="Proteomes" id="UP000230709"/>
    </source>
</evidence>
<protein>
    <submittedName>
        <fullName evidence="1">Uncharacterized protein</fullName>
    </submittedName>
</protein>
<evidence type="ECO:0000313" key="1">
    <source>
        <dbReference type="EMBL" id="ATQ69751.1"/>
    </source>
</evidence>
<dbReference type="STRING" id="595536.GCA_000178815_01376"/>
<accession>A0A2D2D420</accession>
<proteinExistence type="predicted"/>
<dbReference type="AlphaFoldDB" id="A0A2D2D420"/>
<gene>
    <name evidence="1" type="ORF">CQW49_19080</name>
</gene>
<name>A0A2D2D420_METT3</name>